<dbReference type="GO" id="GO:0005524">
    <property type="term" value="F:ATP binding"/>
    <property type="evidence" value="ECO:0007669"/>
    <property type="project" value="UniProtKB-KW"/>
</dbReference>
<keyword evidence="3" id="KW-0547">Nucleotide-binding</keyword>
<dbReference type="InterPro" id="IPR017438">
    <property type="entry name" value="ATP-NAD_kinase_N"/>
</dbReference>
<dbReference type="InterPro" id="IPR016064">
    <property type="entry name" value="NAD/diacylglycerol_kinase_sf"/>
</dbReference>
<protein>
    <recommendedName>
        <fullName evidence="10">ATP-NAD kinase</fullName>
    </recommendedName>
</protein>
<feature type="region of interest" description="Disordered" evidence="8">
    <location>
        <begin position="39"/>
        <end position="58"/>
    </location>
</feature>
<dbReference type="GO" id="GO:0003951">
    <property type="term" value="F:NAD+ kinase activity"/>
    <property type="evidence" value="ECO:0007669"/>
    <property type="project" value="InterPro"/>
</dbReference>
<feature type="compositionally biased region" description="Basic and acidic residues" evidence="8">
    <location>
        <begin position="159"/>
        <end position="168"/>
    </location>
</feature>
<keyword evidence="7" id="KW-0520">NAD</keyword>
<evidence type="ECO:0000256" key="3">
    <source>
        <dbReference type="ARBA" id="ARBA00022741"/>
    </source>
</evidence>
<dbReference type="EMBL" id="HBHL01008473">
    <property type="protein sequence ID" value="CAD9716731.1"/>
    <property type="molecule type" value="Transcribed_RNA"/>
</dbReference>
<dbReference type="InterPro" id="IPR017437">
    <property type="entry name" value="ATP-NAD_kinase_PpnK-typ_C"/>
</dbReference>
<evidence type="ECO:0000256" key="5">
    <source>
        <dbReference type="ARBA" id="ARBA00022840"/>
    </source>
</evidence>
<keyword evidence="6" id="KW-0521">NADP</keyword>
<comment type="similarity">
    <text evidence="1">Belongs to the NAD kinase family.</text>
</comment>
<evidence type="ECO:0000313" key="9">
    <source>
        <dbReference type="EMBL" id="CAD9716731.1"/>
    </source>
</evidence>
<organism evidence="9">
    <name type="scientific">Chloropicon primus</name>
    <dbReference type="NCBI Taxonomy" id="1764295"/>
    <lineage>
        <taxon>Eukaryota</taxon>
        <taxon>Viridiplantae</taxon>
        <taxon>Chlorophyta</taxon>
        <taxon>Chloropicophyceae</taxon>
        <taxon>Chloropicales</taxon>
        <taxon>Chloropicaceae</taxon>
        <taxon>Chloropicon</taxon>
    </lineage>
</organism>
<dbReference type="Pfam" id="PF01513">
    <property type="entry name" value="NAD_kinase"/>
    <property type="match status" value="1"/>
</dbReference>
<dbReference type="AlphaFoldDB" id="A0A7S2WZK4"/>
<feature type="compositionally biased region" description="Low complexity" evidence="8">
    <location>
        <begin position="41"/>
        <end position="58"/>
    </location>
</feature>
<name>A0A7S2WZK4_9CHLO</name>
<evidence type="ECO:0000256" key="6">
    <source>
        <dbReference type="ARBA" id="ARBA00022857"/>
    </source>
</evidence>
<reference evidence="9" key="1">
    <citation type="submission" date="2021-01" db="EMBL/GenBank/DDBJ databases">
        <authorList>
            <person name="Corre E."/>
            <person name="Pelletier E."/>
            <person name="Niang G."/>
            <person name="Scheremetjew M."/>
            <person name="Finn R."/>
            <person name="Kale V."/>
            <person name="Holt S."/>
            <person name="Cochrane G."/>
            <person name="Meng A."/>
            <person name="Brown T."/>
            <person name="Cohen L."/>
        </authorList>
    </citation>
    <scope>NUCLEOTIDE SEQUENCE</scope>
    <source>
        <strain evidence="9">CCMP1205</strain>
    </source>
</reference>
<evidence type="ECO:0000256" key="4">
    <source>
        <dbReference type="ARBA" id="ARBA00022777"/>
    </source>
</evidence>
<dbReference type="InterPro" id="IPR002504">
    <property type="entry name" value="NADK"/>
</dbReference>
<dbReference type="PANTHER" id="PTHR20275">
    <property type="entry name" value="NAD KINASE"/>
    <property type="match status" value="1"/>
</dbReference>
<evidence type="ECO:0008006" key="10">
    <source>
        <dbReference type="Google" id="ProtNLM"/>
    </source>
</evidence>
<keyword evidence="2" id="KW-0808">Transferase</keyword>
<evidence type="ECO:0000256" key="7">
    <source>
        <dbReference type="ARBA" id="ARBA00023027"/>
    </source>
</evidence>
<dbReference type="SUPFAM" id="SSF111331">
    <property type="entry name" value="NAD kinase/diacylglycerol kinase-like"/>
    <property type="match status" value="1"/>
</dbReference>
<dbReference type="PANTHER" id="PTHR20275:SF0">
    <property type="entry name" value="NAD KINASE"/>
    <property type="match status" value="1"/>
</dbReference>
<dbReference type="FunFam" id="2.60.200.30:FF:000009">
    <property type="entry name" value="Poly(P)/ATP NAD kinase"/>
    <property type="match status" value="1"/>
</dbReference>
<feature type="region of interest" description="Disordered" evidence="8">
    <location>
        <begin position="337"/>
        <end position="366"/>
    </location>
</feature>
<dbReference type="Pfam" id="PF20143">
    <property type="entry name" value="NAD_kinase_C"/>
    <property type="match status" value="1"/>
</dbReference>
<accession>A0A7S2WZK4</accession>
<dbReference type="HAMAP" id="MF_00361">
    <property type="entry name" value="NAD_kinase"/>
    <property type="match status" value="1"/>
</dbReference>
<keyword evidence="4" id="KW-0418">Kinase</keyword>
<feature type="region of interest" description="Disordered" evidence="8">
    <location>
        <begin position="153"/>
        <end position="176"/>
    </location>
</feature>
<evidence type="ECO:0000256" key="2">
    <source>
        <dbReference type="ARBA" id="ARBA00022679"/>
    </source>
</evidence>
<dbReference type="GO" id="GO:0006741">
    <property type="term" value="P:NADP+ biosynthetic process"/>
    <property type="evidence" value="ECO:0007669"/>
    <property type="project" value="InterPro"/>
</dbReference>
<proteinExistence type="inferred from homology"/>
<dbReference type="GO" id="GO:0019674">
    <property type="term" value="P:NAD+ metabolic process"/>
    <property type="evidence" value="ECO:0007669"/>
    <property type="project" value="InterPro"/>
</dbReference>
<sequence length="366" mass="39519">MNAVAVAGGALRCGAARPRRVTTRWGSLVQCGITSATSRQGAARHASSSSPSPAAGPRAPGFDVTEFRVWVPGSVCIDFIVTLGGDGTVLWVSSLFPRGVPPVLSFAMGTIGFLTNFPFSQHQQCLKEVVRGNQFLSLRTRMRCKLYSYNRNKQRGTGHGKEHTEHDTTSGASNGLQHNTEELIGTYVVLNEISLNRSPSSNLVDIDLFCDGVPVTKVQADGVLVSTPTGSTAYSLAAGGSVVHPAVSAMLLTPICPHSLSFRPLLFPDAVTLQLQIPHLSRERGTCVVAFDGKHKFEMGPGDCVTIQMSPHPLPSVVHKTDTEDWFQSLKGGLHWNRPNEEMRKPSRSHSKSADKQVFKNPSSHL</sequence>
<gene>
    <name evidence="9" type="ORF">CPRI1469_LOCUS5587</name>
</gene>
<dbReference type="Gene3D" id="2.60.200.30">
    <property type="entry name" value="Probable inorganic polyphosphate/atp-NAD kinase, domain 2"/>
    <property type="match status" value="1"/>
</dbReference>
<evidence type="ECO:0000256" key="1">
    <source>
        <dbReference type="ARBA" id="ARBA00010995"/>
    </source>
</evidence>
<keyword evidence="5" id="KW-0067">ATP-binding</keyword>
<evidence type="ECO:0000256" key="8">
    <source>
        <dbReference type="SAM" id="MobiDB-lite"/>
    </source>
</evidence>
<dbReference type="Gene3D" id="3.40.50.10330">
    <property type="entry name" value="Probable inorganic polyphosphate/atp-NAD kinase, domain 1"/>
    <property type="match status" value="1"/>
</dbReference>